<keyword evidence="3" id="KW-0862">Zinc</keyword>
<evidence type="ECO:0000313" key="8">
    <source>
        <dbReference type="Proteomes" id="UP001153555"/>
    </source>
</evidence>
<dbReference type="Proteomes" id="UP001153555">
    <property type="component" value="Unassembled WGS sequence"/>
</dbReference>
<evidence type="ECO:0000256" key="3">
    <source>
        <dbReference type="ARBA" id="ARBA00022833"/>
    </source>
</evidence>
<evidence type="ECO:0000259" key="6">
    <source>
        <dbReference type="PROSITE" id="PS50966"/>
    </source>
</evidence>
<dbReference type="InterPro" id="IPR007527">
    <property type="entry name" value="Znf_SWIM"/>
</dbReference>
<evidence type="ECO:0000256" key="2">
    <source>
        <dbReference type="ARBA" id="ARBA00022771"/>
    </source>
</evidence>
<proteinExistence type="predicted"/>
<dbReference type="OrthoDB" id="687700at2759"/>
<feature type="region of interest" description="Disordered" evidence="5">
    <location>
        <begin position="114"/>
        <end position="158"/>
    </location>
</feature>
<feature type="region of interest" description="Disordered" evidence="5">
    <location>
        <begin position="185"/>
        <end position="216"/>
    </location>
</feature>
<comment type="caution">
    <text evidence="7">The sequence shown here is derived from an EMBL/GenBank/DDBJ whole genome shotgun (WGS) entry which is preliminary data.</text>
</comment>
<dbReference type="PANTHER" id="PTHR31973:SF187">
    <property type="entry name" value="MUTATOR TRANSPOSASE MUDRA PROTEIN"/>
    <property type="match status" value="1"/>
</dbReference>
<keyword evidence="1" id="KW-0479">Metal-binding</keyword>
<evidence type="ECO:0000256" key="4">
    <source>
        <dbReference type="PROSITE-ProRule" id="PRU00325"/>
    </source>
</evidence>
<dbReference type="InterPro" id="IPR006564">
    <property type="entry name" value="Znf_PMZ"/>
</dbReference>
<keyword evidence="2 4" id="KW-0863">Zinc-finger</keyword>
<keyword evidence="8" id="KW-1185">Reference proteome</keyword>
<dbReference type="PROSITE" id="PS50966">
    <property type="entry name" value="ZF_SWIM"/>
    <property type="match status" value="1"/>
</dbReference>
<feature type="domain" description="SWIM-type" evidence="6">
    <location>
        <begin position="51"/>
        <end position="83"/>
    </location>
</feature>
<dbReference type="SMART" id="SM00575">
    <property type="entry name" value="ZnF_PMZ"/>
    <property type="match status" value="1"/>
</dbReference>
<evidence type="ECO:0000256" key="1">
    <source>
        <dbReference type="ARBA" id="ARBA00022723"/>
    </source>
</evidence>
<dbReference type="Pfam" id="PF04434">
    <property type="entry name" value="SWIM"/>
    <property type="match status" value="1"/>
</dbReference>
<evidence type="ECO:0000256" key="5">
    <source>
        <dbReference type="SAM" id="MobiDB-lite"/>
    </source>
</evidence>
<dbReference type="GO" id="GO:0008270">
    <property type="term" value="F:zinc ion binding"/>
    <property type="evidence" value="ECO:0007669"/>
    <property type="project" value="UniProtKB-KW"/>
</dbReference>
<sequence length="304" mass="34691">MRRDQMMKYDGVICPKIMKLLEELKKRSMECIANWNVMHEFEVDGPYGSKFRVHLGERTCSCRKWELTGIPCEHAISGLFFLGHDPEEYVDSWYKKETFLKAYSSMMGALNSPDEWPKVDVQPLQPPLQSKMPGRPKKYNRKRGPDEVQEKGKQKKKVEVKLSKKGTTLKCSLCHKENHNMRGCPFKKEDNPHTVEANNKAKKMKTSRKTSDGNCRQSQESVVYHAQGSQSSDLQVKKPTVGQVNNQKKTLWKPPGVFQGATFSTQKGRSSVNQNVDGKKKVKADVVFCFIDDSVLIVKYVVLG</sequence>
<organism evidence="7 8">
    <name type="scientific">Striga hermonthica</name>
    <name type="common">Purple witchweed</name>
    <name type="synonym">Buchnera hermonthica</name>
    <dbReference type="NCBI Taxonomy" id="68872"/>
    <lineage>
        <taxon>Eukaryota</taxon>
        <taxon>Viridiplantae</taxon>
        <taxon>Streptophyta</taxon>
        <taxon>Embryophyta</taxon>
        <taxon>Tracheophyta</taxon>
        <taxon>Spermatophyta</taxon>
        <taxon>Magnoliopsida</taxon>
        <taxon>eudicotyledons</taxon>
        <taxon>Gunneridae</taxon>
        <taxon>Pentapetalae</taxon>
        <taxon>asterids</taxon>
        <taxon>lamiids</taxon>
        <taxon>Lamiales</taxon>
        <taxon>Orobanchaceae</taxon>
        <taxon>Buchnereae</taxon>
        <taxon>Striga</taxon>
    </lineage>
</organism>
<evidence type="ECO:0000313" key="7">
    <source>
        <dbReference type="EMBL" id="CAA0806734.1"/>
    </source>
</evidence>
<dbReference type="EMBL" id="CACSLK010000984">
    <property type="protein sequence ID" value="CAA0806734.1"/>
    <property type="molecule type" value="Genomic_DNA"/>
</dbReference>
<dbReference type="PANTHER" id="PTHR31973">
    <property type="entry name" value="POLYPROTEIN, PUTATIVE-RELATED"/>
    <property type="match status" value="1"/>
</dbReference>
<protein>
    <submittedName>
        <fullName evidence="7">MuDR family transposase</fullName>
    </submittedName>
</protein>
<dbReference type="AlphaFoldDB" id="A0A9N7R1J4"/>
<name>A0A9N7R1J4_STRHE</name>
<gene>
    <name evidence="7" type="ORF">SHERM_09618</name>
</gene>
<accession>A0A9N7R1J4</accession>
<feature type="compositionally biased region" description="Basic and acidic residues" evidence="5">
    <location>
        <begin position="143"/>
        <end position="158"/>
    </location>
</feature>
<reference evidence="7" key="1">
    <citation type="submission" date="2019-12" db="EMBL/GenBank/DDBJ databases">
        <authorList>
            <person name="Scholes J."/>
        </authorList>
    </citation>
    <scope>NUCLEOTIDE SEQUENCE</scope>
</reference>